<dbReference type="Pfam" id="PF02775">
    <property type="entry name" value="TPP_enzyme_C"/>
    <property type="match status" value="1"/>
</dbReference>
<dbReference type="GO" id="GO:0044281">
    <property type="term" value="P:small molecule metabolic process"/>
    <property type="evidence" value="ECO:0007669"/>
    <property type="project" value="UniProtKB-ARBA"/>
</dbReference>
<feature type="domain" description="Thiamine pyrophosphate enzyme TPP-binding" evidence="2">
    <location>
        <begin position="60"/>
        <end position="140"/>
    </location>
</feature>
<dbReference type="InterPro" id="IPR011766">
    <property type="entry name" value="TPP_enzyme_TPP-bd"/>
</dbReference>
<reference evidence="3" key="2">
    <citation type="journal article" date="2020" name="Microorganisms">
        <title>Osmotic Adaptation and Compatible Solute Biosynthesis of Phototrophic Bacteria as Revealed from Genome Analyses.</title>
        <authorList>
            <person name="Imhoff J.F."/>
            <person name="Rahn T."/>
            <person name="Kunzel S."/>
            <person name="Keller A."/>
            <person name="Neulinger S.C."/>
        </authorList>
    </citation>
    <scope>NUCLEOTIDE SEQUENCE</scope>
    <source>
        <strain evidence="3">DSM 11080</strain>
    </source>
</reference>
<dbReference type="GO" id="GO:0000287">
    <property type="term" value="F:magnesium ion binding"/>
    <property type="evidence" value="ECO:0007669"/>
    <property type="project" value="InterPro"/>
</dbReference>
<keyword evidence="4" id="KW-1185">Reference proteome</keyword>
<organism evidence="3 4">
    <name type="scientific">Halochromatium glycolicum</name>
    <dbReference type="NCBI Taxonomy" id="85075"/>
    <lineage>
        <taxon>Bacteria</taxon>
        <taxon>Pseudomonadati</taxon>
        <taxon>Pseudomonadota</taxon>
        <taxon>Gammaproteobacteria</taxon>
        <taxon>Chromatiales</taxon>
        <taxon>Chromatiaceae</taxon>
        <taxon>Halochromatium</taxon>
    </lineage>
</organism>
<reference evidence="3" key="1">
    <citation type="submission" date="2017-08" db="EMBL/GenBank/DDBJ databases">
        <authorList>
            <person name="Imhoff J.F."/>
            <person name="Rahn T."/>
            <person name="Kuenzel S."/>
            <person name="Neulinger S.C."/>
        </authorList>
    </citation>
    <scope>NUCLEOTIDE SEQUENCE</scope>
    <source>
        <strain evidence="3">DSM 11080</strain>
    </source>
</reference>
<gene>
    <name evidence="3" type="ORF">CKO40_13240</name>
</gene>
<evidence type="ECO:0000256" key="1">
    <source>
        <dbReference type="ARBA" id="ARBA00023052"/>
    </source>
</evidence>
<dbReference type="InterPro" id="IPR000399">
    <property type="entry name" value="TPP-bd_CS"/>
</dbReference>
<dbReference type="AlphaFoldDB" id="A0AAJ0U652"/>
<dbReference type="InterPro" id="IPR029061">
    <property type="entry name" value="THDP-binding"/>
</dbReference>
<dbReference type="PROSITE" id="PS00187">
    <property type="entry name" value="TPP_ENZYMES"/>
    <property type="match status" value="1"/>
</dbReference>
<dbReference type="GO" id="GO:0030976">
    <property type="term" value="F:thiamine pyrophosphate binding"/>
    <property type="evidence" value="ECO:0007669"/>
    <property type="project" value="InterPro"/>
</dbReference>
<keyword evidence="1" id="KW-0786">Thiamine pyrophosphate</keyword>
<evidence type="ECO:0000259" key="2">
    <source>
        <dbReference type="Pfam" id="PF02775"/>
    </source>
</evidence>
<dbReference type="InterPro" id="IPR047211">
    <property type="entry name" value="POXB-like"/>
</dbReference>
<name>A0AAJ0U652_9GAMM</name>
<dbReference type="Gene3D" id="3.40.50.970">
    <property type="match status" value="1"/>
</dbReference>
<comment type="caution">
    <text evidence="3">The sequence shown here is derived from an EMBL/GenBank/DDBJ whole genome shotgun (WGS) entry which is preliminary data.</text>
</comment>
<protein>
    <recommendedName>
        <fullName evidence="2">Thiamine pyrophosphate enzyme TPP-binding domain-containing protein</fullName>
    </recommendedName>
</protein>
<sequence>MRRPLPLPPGLSQVPGQAQWALMEKRGTHQGKLMKPQVVAWELSKRLRDDAIASCDSVTIAVWWARQIPVKAGQMYSLSGNLATMAPGLPYSIGGQVAYPERQLVAFVGDGGFSMGMADFATAVKYRLPIKVAIINNTGLCLQVFTGRRSSCRYHLWKPLVNLFILLGY</sequence>
<proteinExistence type="predicted"/>
<dbReference type="SUPFAM" id="SSF52518">
    <property type="entry name" value="Thiamin diphosphate-binding fold (THDP-binding)"/>
    <property type="match status" value="1"/>
</dbReference>
<dbReference type="PANTHER" id="PTHR42981:SF2">
    <property type="entry name" value="PYRUVATE DEHYDROGENASE [UBIQUINONE]"/>
    <property type="match status" value="1"/>
</dbReference>
<dbReference type="Proteomes" id="UP001296776">
    <property type="component" value="Unassembled WGS sequence"/>
</dbReference>
<dbReference type="EMBL" id="NRSJ01000023">
    <property type="protein sequence ID" value="MBK1705490.1"/>
    <property type="molecule type" value="Genomic_DNA"/>
</dbReference>
<evidence type="ECO:0000313" key="4">
    <source>
        <dbReference type="Proteomes" id="UP001296776"/>
    </source>
</evidence>
<evidence type="ECO:0000313" key="3">
    <source>
        <dbReference type="EMBL" id="MBK1705490.1"/>
    </source>
</evidence>
<accession>A0AAJ0U652</accession>
<dbReference type="PANTHER" id="PTHR42981">
    <property type="entry name" value="PYRUVATE DEHYDROGENASE [UBIQUINONE]"/>
    <property type="match status" value="1"/>
</dbReference>
<dbReference type="GO" id="GO:0003824">
    <property type="term" value="F:catalytic activity"/>
    <property type="evidence" value="ECO:0007669"/>
    <property type="project" value="InterPro"/>
</dbReference>